<feature type="transmembrane region" description="Helical" evidence="1">
    <location>
        <begin position="47"/>
        <end position="67"/>
    </location>
</feature>
<reference evidence="2 3" key="1">
    <citation type="submission" date="2020-09" db="EMBL/GenBank/DDBJ databases">
        <title>Genome sequences of type strains of Chitinophaga qingshengii and Chitinophaga varians.</title>
        <authorList>
            <person name="Kittiwongwattana C."/>
        </authorList>
    </citation>
    <scope>NUCLEOTIDE SEQUENCE [LARGE SCALE GENOMIC DNA]</scope>
    <source>
        <strain evidence="2 3">JCM 30026</strain>
    </source>
</reference>
<dbReference type="EMBL" id="JACVFC010000002">
    <property type="protein sequence ID" value="MBC9932449.1"/>
    <property type="molecule type" value="Genomic_DNA"/>
</dbReference>
<organism evidence="2 3">
    <name type="scientific">Chitinophaga qingshengii</name>
    <dbReference type="NCBI Taxonomy" id="1569794"/>
    <lineage>
        <taxon>Bacteria</taxon>
        <taxon>Pseudomonadati</taxon>
        <taxon>Bacteroidota</taxon>
        <taxon>Chitinophagia</taxon>
        <taxon>Chitinophagales</taxon>
        <taxon>Chitinophagaceae</taxon>
        <taxon>Chitinophaga</taxon>
    </lineage>
</organism>
<sequence>MHPVLRVLLGILVLIGGFYALYASVTFIWMMIKLHPVIKNGGYTTTYVLQSGGMLLGGLALSCYFFYRAYKLLKPPKKEKPIEFLGEDL</sequence>
<protein>
    <submittedName>
        <fullName evidence="2">Uncharacterized protein</fullName>
    </submittedName>
</protein>
<evidence type="ECO:0000313" key="2">
    <source>
        <dbReference type="EMBL" id="MBC9932449.1"/>
    </source>
</evidence>
<dbReference type="RefSeq" id="WP_188089566.1">
    <property type="nucleotide sequence ID" value="NZ_JACVFC010000002.1"/>
</dbReference>
<name>A0ABR7TPP3_9BACT</name>
<gene>
    <name evidence="2" type="ORF">ICL07_18840</name>
</gene>
<feature type="transmembrane region" description="Helical" evidence="1">
    <location>
        <begin position="7"/>
        <end position="32"/>
    </location>
</feature>
<proteinExistence type="predicted"/>
<keyword evidence="1" id="KW-0812">Transmembrane</keyword>
<dbReference type="Proteomes" id="UP000659124">
    <property type="component" value="Unassembled WGS sequence"/>
</dbReference>
<evidence type="ECO:0000256" key="1">
    <source>
        <dbReference type="SAM" id="Phobius"/>
    </source>
</evidence>
<comment type="caution">
    <text evidence="2">The sequence shown here is derived from an EMBL/GenBank/DDBJ whole genome shotgun (WGS) entry which is preliminary data.</text>
</comment>
<keyword evidence="3" id="KW-1185">Reference proteome</keyword>
<accession>A0ABR7TPP3</accession>
<evidence type="ECO:0000313" key="3">
    <source>
        <dbReference type="Proteomes" id="UP000659124"/>
    </source>
</evidence>
<keyword evidence="1" id="KW-0472">Membrane</keyword>
<keyword evidence="1" id="KW-1133">Transmembrane helix</keyword>